<keyword evidence="4" id="KW-0460">Magnesium</keyword>
<dbReference type="PROSITE" id="PS00893">
    <property type="entry name" value="NUDIX_BOX"/>
    <property type="match status" value="1"/>
</dbReference>
<proteinExistence type="inferred from homology"/>
<dbReference type="CDD" id="cd04685">
    <property type="entry name" value="NUDIX_Hydrolase"/>
    <property type="match status" value="1"/>
</dbReference>
<evidence type="ECO:0000256" key="3">
    <source>
        <dbReference type="ARBA" id="ARBA00022801"/>
    </source>
</evidence>
<dbReference type="Pfam" id="PF00293">
    <property type="entry name" value="NUDIX"/>
    <property type="match status" value="1"/>
</dbReference>
<dbReference type="PRINTS" id="PR00502">
    <property type="entry name" value="NUDIXFAMILY"/>
</dbReference>
<evidence type="ECO:0000313" key="8">
    <source>
        <dbReference type="Proteomes" id="UP000182486"/>
    </source>
</evidence>
<dbReference type="PANTHER" id="PTHR43046">
    <property type="entry name" value="GDP-MANNOSE MANNOSYL HYDROLASE"/>
    <property type="match status" value="1"/>
</dbReference>
<organism evidence="7 8">
    <name type="scientific">Couchioplanes caeruleus subsp. caeruleus</name>
    <dbReference type="NCBI Taxonomy" id="56427"/>
    <lineage>
        <taxon>Bacteria</taxon>
        <taxon>Bacillati</taxon>
        <taxon>Actinomycetota</taxon>
        <taxon>Actinomycetes</taxon>
        <taxon>Micromonosporales</taxon>
        <taxon>Micromonosporaceae</taxon>
        <taxon>Couchioplanes</taxon>
    </lineage>
</organism>
<dbReference type="EMBL" id="MEIA01000017">
    <property type="protein sequence ID" value="OJF15449.1"/>
    <property type="molecule type" value="Genomic_DNA"/>
</dbReference>
<comment type="caution">
    <text evidence="7">The sequence shown here is derived from an EMBL/GenBank/DDBJ whole genome shotgun (WGS) entry which is preliminary data.</text>
</comment>
<dbReference type="InterPro" id="IPR020084">
    <property type="entry name" value="NUDIX_hydrolase_CS"/>
</dbReference>
<dbReference type="Gene3D" id="3.90.79.10">
    <property type="entry name" value="Nucleoside Triphosphate Pyrophosphohydrolase"/>
    <property type="match status" value="1"/>
</dbReference>
<name>A0A1K0FRN6_9ACTN</name>
<evidence type="ECO:0000256" key="4">
    <source>
        <dbReference type="ARBA" id="ARBA00022842"/>
    </source>
</evidence>
<dbReference type="InterPro" id="IPR015797">
    <property type="entry name" value="NUDIX_hydrolase-like_dom_sf"/>
</dbReference>
<dbReference type="InterPro" id="IPR020476">
    <property type="entry name" value="Nudix_hydrolase"/>
</dbReference>
<evidence type="ECO:0000259" key="6">
    <source>
        <dbReference type="PROSITE" id="PS51462"/>
    </source>
</evidence>
<keyword evidence="3 5" id="KW-0378">Hydrolase</keyword>
<sequence length="145" mass="16668">MNVIHRPAARIVCLDADDRVLLLHWRDPVDAHEVWEPPGGGLDPGETHWQAARRELAEETGLDPEAVRERWVEVQRDFVWKGRRFTGPEHFFLARFGSPRPALGRDGLLPDEREVLTGHLWLDLDELPGLPGLDPPDLREIIRRL</sequence>
<protein>
    <submittedName>
        <fullName evidence="7">NUDIX hydrolase</fullName>
    </submittedName>
</protein>
<accession>A0A1K0FRN6</accession>
<dbReference type="SUPFAM" id="SSF55811">
    <property type="entry name" value="Nudix"/>
    <property type="match status" value="1"/>
</dbReference>
<evidence type="ECO:0000313" key="7">
    <source>
        <dbReference type="EMBL" id="OJF15449.1"/>
    </source>
</evidence>
<dbReference type="PANTHER" id="PTHR43046:SF12">
    <property type="entry name" value="GDP-MANNOSE MANNOSYL HYDROLASE"/>
    <property type="match status" value="1"/>
</dbReference>
<dbReference type="InterPro" id="IPR000086">
    <property type="entry name" value="NUDIX_hydrolase_dom"/>
</dbReference>
<dbReference type="RefSeq" id="WP_071803415.1">
    <property type="nucleotide sequence ID" value="NZ_MEIA01000017.1"/>
</dbReference>
<evidence type="ECO:0000256" key="5">
    <source>
        <dbReference type="RuleBase" id="RU003476"/>
    </source>
</evidence>
<comment type="similarity">
    <text evidence="2 5">Belongs to the Nudix hydrolase family.</text>
</comment>
<evidence type="ECO:0000256" key="1">
    <source>
        <dbReference type="ARBA" id="ARBA00001946"/>
    </source>
</evidence>
<feature type="domain" description="Nudix hydrolase" evidence="6">
    <location>
        <begin position="4"/>
        <end position="145"/>
    </location>
</feature>
<keyword evidence="8" id="KW-1185">Reference proteome</keyword>
<gene>
    <name evidence="7" type="ORF">BG844_04245</name>
</gene>
<evidence type="ECO:0000256" key="2">
    <source>
        <dbReference type="ARBA" id="ARBA00005582"/>
    </source>
</evidence>
<dbReference type="PROSITE" id="PS51462">
    <property type="entry name" value="NUDIX"/>
    <property type="match status" value="1"/>
</dbReference>
<reference evidence="7 8" key="1">
    <citation type="submission" date="2016-09" db="EMBL/GenBank/DDBJ databases">
        <title>Couchioplanes caeruleus draft genome sequence.</title>
        <authorList>
            <person name="Sheehan J."/>
            <person name="Caffrey P."/>
        </authorList>
    </citation>
    <scope>NUCLEOTIDE SEQUENCE [LARGE SCALE GENOMIC DNA]</scope>
    <source>
        <strain evidence="7 8">DSM 43634</strain>
    </source>
</reference>
<comment type="cofactor">
    <cofactor evidence="1">
        <name>Mg(2+)</name>
        <dbReference type="ChEBI" id="CHEBI:18420"/>
    </cofactor>
</comment>
<dbReference type="Proteomes" id="UP000182486">
    <property type="component" value="Unassembled WGS sequence"/>
</dbReference>
<dbReference type="GO" id="GO:0016787">
    <property type="term" value="F:hydrolase activity"/>
    <property type="evidence" value="ECO:0007669"/>
    <property type="project" value="UniProtKB-KW"/>
</dbReference>
<dbReference type="AlphaFoldDB" id="A0A1K0FRN6"/>